<comment type="caution">
    <text evidence="5">The sequence shown here is derived from an EMBL/GenBank/DDBJ whole genome shotgun (WGS) entry which is preliminary data.</text>
</comment>
<feature type="domain" description="HTH gntR-type" evidence="4">
    <location>
        <begin position="6"/>
        <end position="73"/>
    </location>
</feature>
<dbReference type="SMART" id="SM00345">
    <property type="entry name" value="HTH_GNTR"/>
    <property type="match status" value="1"/>
</dbReference>
<dbReference type="Proteomes" id="UP000037660">
    <property type="component" value="Unassembled WGS sequence"/>
</dbReference>
<dbReference type="GO" id="GO:0003677">
    <property type="term" value="F:DNA binding"/>
    <property type="evidence" value="ECO:0007669"/>
    <property type="project" value="UniProtKB-KW"/>
</dbReference>
<gene>
    <name evidence="5" type="ORF">ISF6_0101</name>
</gene>
<evidence type="ECO:0000256" key="2">
    <source>
        <dbReference type="ARBA" id="ARBA00023125"/>
    </source>
</evidence>
<reference evidence="6" key="1">
    <citation type="submission" date="2015-07" db="EMBL/GenBank/DDBJ databases">
        <title>Discovery of a poly(ethylene terephthalate assimilation.</title>
        <authorList>
            <person name="Yoshida S."/>
            <person name="Hiraga K."/>
            <person name="Takehana T."/>
            <person name="Taniguchi I."/>
            <person name="Yamaji H."/>
            <person name="Maeda Y."/>
            <person name="Toyohara K."/>
            <person name="Miyamoto K."/>
            <person name="Kimura Y."/>
            <person name="Oda K."/>
        </authorList>
    </citation>
    <scope>NUCLEOTIDE SEQUENCE [LARGE SCALE GENOMIC DNA]</scope>
    <source>
        <strain evidence="6">NBRC 110686 / TISTR 2288 / 201-F6</strain>
    </source>
</reference>
<evidence type="ECO:0000259" key="4">
    <source>
        <dbReference type="PROSITE" id="PS50949"/>
    </source>
</evidence>
<dbReference type="AlphaFoldDB" id="A0A0K8NUQ4"/>
<dbReference type="PANTHER" id="PTHR43537">
    <property type="entry name" value="TRANSCRIPTIONAL REGULATOR, GNTR FAMILY"/>
    <property type="match status" value="1"/>
</dbReference>
<dbReference type="InterPro" id="IPR008920">
    <property type="entry name" value="TF_FadR/GntR_C"/>
</dbReference>
<dbReference type="Pfam" id="PF07729">
    <property type="entry name" value="FCD"/>
    <property type="match status" value="1"/>
</dbReference>
<proteinExistence type="predicted"/>
<dbReference type="PROSITE" id="PS50949">
    <property type="entry name" value="HTH_GNTR"/>
    <property type="match status" value="1"/>
</dbReference>
<keyword evidence="6" id="KW-1185">Reference proteome</keyword>
<name>A0A0K8NUQ4_PISS1</name>
<dbReference type="PANTHER" id="PTHR43537:SF24">
    <property type="entry name" value="GLUCONATE OPERON TRANSCRIPTIONAL REPRESSOR"/>
    <property type="match status" value="1"/>
</dbReference>
<sequence length="224" mass="25015">MDSNLKLDATSAYARIREEILSGRRMPQERLVAQRLADELGISRTPVKEALARLEIEGLAVRVDAWGYVVRSISLRDADDLFEARLIIEVANARLAAERATEGEVLAMNKMLDASAKRLRKGDLAAFQSCARGVHERIAESTGNLQVIRMFKQLNDLVVLFGVSLLRLNPERSAEILAENTAIVGAIQERRREDAARLMHEHITRGHDSFRTAISSSRMSIPLD</sequence>
<organism evidence="5 6">
    <name type="scientific">Piscinibacter sakaiensis</name>
    <name type="common">Ideonella sakaiensis</name>
    <dbReference type="NCBI Taxonomy" id="1547922"/>
    <lineage>
        <taxon>Bacteria</taxon>
        <taxon>Pseudomonadati</taxon>
        <taxon>Pseudomonadota</taxon>
        <taxon>Betaproteobacteria</taxon>
        <taxon>Burkholderiales</taxon>
        <taxon>Sphaerotilaceae</taxon>
        <taxon>Piscinibacter</taxon>
    </lineage>
</organism>
<evidence type="ECO:0000313" key="5">
    <source>
        <dbReference type="EMBL" id="GAP33655.1"/>
    </source>
</evidence>
<dbReference type="CDD" id="cd07377">
    <property type="entry name" value="WHTH_GntR"/>
    <property type="match status" value="1"/>
</dbReference>
<evidence type="ECO:0000256" key="1">
    <source>
        <dbReference type="ARBA" id="ARBA00023015"/>
    </source>
</evidence>
<dbReference type="GO" id="GO:0003700">
    <property type="term" value="F:DNA-binding transcription factor activity"/>
    <property type="evidence" value="ECO:0007669"/>
    <property type="project" value="InterPro"/>
</dbReference>
<dbReference type="InterPro" id="IPR000524">
    <property type="entry name" value="Tscrpt_reg_HTH_GntR"/>
</dbReference>
<dbReference type="Pfam" id="PF00392">
    <property type="entry name" value="GntR"/>
    <property type="match status" value="1"/>
</dbReference>
<keyword evidence="2" id="KW-0238">DNA-binding</keyword>
<dbReference type="SUPFAM" id="SSF46785">
    <property type="entry name" value="Winged helix' DNA-binding domain"/>
    <property type="match status" value="1"/>
</dbReference>
<dbReference type="EMBL" id="BBYR01000001">
    <property type="protein sequence ID" value="GAP33655.1"/>
    <property type="molecule type" value="Genomic_DNA"/>
</dbReference>
<protein>
    <submittedName>
        <fullName evidence="5">Transcriptional regulator, GntR family</fullName>
    </submittedName>
</protein>
<dbReference type="Gene3D" id="1.10.10.10">
    <property type="entry name" value="Winged helix-like DNA-binding domain superfamily/Winged helix DNA-binding domain"/>
    <property type="match status" value="1"/>
</dbReference>
<dbReference type="Gene3D" id="1.20.120.530">
    <property type="entry name" value="GntR ligand-binding domain-like"/>
    <property type="match status" value="1"/>
</dbReference>
<dbReference type="SMART" id="SM00895">
    <property type="entry name" value="FCD"/>
    <property type="match status" value="1"/>
</dbReference>
<dbReference type="InterPro" id="IPR011711">
    <property type="entry name" value="GntR_C"/>
</dbReference>
<keyword evidence="3" id="KW-0804">Transcription</keyword>
<evidence type="ECO:0000256" key="3">
    <source>
        <dbReference type="ARBA" id="ARBA00023163"/>
    </source>
</evidence>
<evidence type="ECO:0000313" key="6">
    <source>
        <dbReference type="Proteomes" id="UP000037660"/>
    </source>
</evidence>
<keyword evidence="1" id="KW-0805">Transcription regulation</keyword>
<dbReference type="InterPro" id="IPR036390">
    <property type="entry name" value="WH_DNA-bd_sf"/>
</dbReference>
<dbReference type="SUPFAM" id="SSF48008">
    <property type="entry name" value="GntR ligand-binding domain-like"/>
    <property type="match status" value="1"/>
</dbReference>
<accession>A0A0K8NUQ4</accession>
<reference evidence="5 6" key="2">
    <citation type="journal article" date="2016" name="Science">
        <title>A bacterium that degrades and assimilates poly(ethylene terephthalate).</title>
        <authorList>
            <person name="Yoshida S."/>
            <person name="Hiraga K."/>
            <person name="Takehana T."/>
            <person name="Taniguchi I."/>
            <person name="Yamaji H."/>
            <person name="Maeda Y."/>
            <person name="Toyohara K."/>
            <person name="Miyamoto K."/>
            <person name="Kimura Y."/>
            <person name="Oda K."/>
        </authorList>
    </citation>
    <scope>NUCLEOTIDE SEQUENCE [LARGE SCALE GENOMIC DNA]</scope>
    <source>
        <strain evidence="6">NBRC 110686 / TISTR 2288 / 201-F6</strain>
    </source>
</reference>
<dbReference type="STRING" id="1547922.ISF6_0101"/>
<dbReference type="InterPro" id="IPR036388">
    <property type="entry name" value="WH-like_DNA-bd_sf"/>
</dbReference>